<keyword evidence="3" id="KW-1185">Reference proteome</keyword>
<keyword evidence="1" id="KW-0472">Membrane</keyword>
<dbReference type="AlphaFoldDB" id="A0A1U6JE09"/>
<evidence type="ECO:0000256" key="1">
    <source>
        <dbReference type="SAM" id="Phobius"/>
    </source>
</evidence>
<name>A0A1U6JE09_9CLOT</name>
<dbReference type="Proteomes" id="UP000190476">
    <property type="component" value="Chromosome I"/>
</dbReference>
<protein>
    <submittedName>
        <fullName evidence="2">Putative ErfK/YbiS/YcfS/YnhG family protein</fullName>
    </submittedName>
</protein>
<organism evidence="2 3">
    <name type="scientific">Clostridium chauvoei JF4335</name>
    <dbReference type="NCBI Taxonomy" id="1351755"/>
    <lineage>
        <taxon>Bacteria</taxon>
        <taxon>Bacillati</taxon>
        <taxon>Bacillota</taxon>
        <taxon>Clostridia</taxon>
        <taxon>Eubacteriales</taxon>
        <taxon>Clostridiaceae</taxon>
        <taxon>Clostridium</taxon>
    </lineage>
</organism>
<proteinExistence type="predicted"/>
<keyword evidence="1" id="KW-0812">Transmembrane</keyword>
<accession>A0A1U6JE09</accession>
<dbReference type="EMBL" id="LT799839">
    <property type="protein sequence ID" value="SLK18580.1"/>
    <property type="molecule type" value="Genomic_DNA"/>
</dbReference>
<reference evidence="3" key="1">
    <citation type="submission" date="2017-03" db="EMBL/GenBank/DDBJ databases">
        <authorList>
            <person name="Falquet L."/>
            <person name="Falquet L."/>
        </authorList>
    </citation>
    <scope>NUCLEOTIDE SEQUENCE [LARGE SCALE GENOMIC DNA]</scope>
</reference>
<evidence type="ECO:0000313" key="2">
    <source>
        <dbReference type="EMBL" id="SLK18580.1"/>
    </source>
</evidence>
<feature type="transmembrane region" description="Helical" evidence="1">
    <location>
        <begin position="12"/>
        <end position="30"/>
    </location>
</feature>
<gene>
    <name evidence="2" type="ORF">CCH01_15010</name>
</gene>
<keyword evidence="1" id="KW-1133">Transmembrane helix</keyword>
<dbReference type="STRING" id="1351755.CCH01_15010"/>
<sequence length="151" mass="17836">MYMIKEKKKGFVLIESLGILLMVSFFSLFLNKIIVNNIKKSNVYYTKEDIRTLSLNQEEVLIEAITYINKNSELKDKIKGNIENDKNEYFKEIIKSSKYKDLSIVVSNEAIYIEEIKSNLKKIIVLESKLKFIKNQEIIMLIPKYYESDYI</sequence>
<evidence type="ECO:0000313" key="3">
    <source>
        <dbReference type="Proteomes" id="UP000190476"/>
    </source>
</evidence>